<dbReference type="HOGENOM" id="CLU_022017_0_2_10"/>
<accession>B3EM02</accession>
<dbReference type="PANTHER" id="PTHR30250:SF11">
    <property type="entry name" value="O-ANTIGEN TRANSPORTER-RELATED"/>
    <property type="match status" value="1"/>
</dbReference>
<sequence length="424" mass="48170">MIESLKELNKNAELKKLFGNYLSLFSLQGINYLLLIVTLPYLVRVLGPEKYGLISFAMAITVYMQIVTDFGFNLTATRDVSVNRGDNNRISVIYGSVFVIKAALVIICFIVFFLVSVFVNRIKVEWLFYLMWYGVVIGNALMPIWLFQGLESMRYVAKVNIMVKLIFSFLIFVFVRKSSDYILVPVLNSVGYVSVGLWSLYLVKKDFKIKMIVPKFNDIKHYFFDGLYVFVSNVSVSMYTASSVIILGIMTNNTFVGYYAAGEKVIQAVLGVMTPFYRAIYPYNARKINESVEEGLKNIRIMARIVGVLMFIIGALLYLLSEKIVLIVLGPDYYNSVRVVKILSFVPLFSGLSNMLGVQTMLNLNMKKIFANTMVFLSVINVPISVILVYNMGYAGSAYALFFIESIGTIMMMYFLRVKKIKVI</sequence>
<evidence type="ECO:0000256" key="3">
    <source>
        <dbReference type="ARBA" id="ARBA00022692"/>
    </source>
</evidence>
<dbReference type="InterPro" id="IPR002797">
    <property type="entry name" value="Polysacc_synth"/>
</dbReference>
<evidence type="ECO:0000313" key="7">
    <source>
        <dbReference type="EMBL" id="ACE04843.1"/>
    </source>
</evidence>
<dbReference type="Pfam" id="PF01943">
    <property type="entry name" value="Polysacc_synt"/>
    <property type="match status" value="1"/>
</dbReference>
<feature type="transmembrane region" description="Helical" evidence="6">
    <location>
        <begin position="396"/>
        <end position="416"/>
    </location>
</feature>
<reference evidence="7" key="1">
    <citation type="submission" date="2008-06" db="EMBL/GenBank/DDBJ databases">
        <title>Complete sequence of Chlorobium phaeobacteroides BS1.</title>
        <authorList>
            <consortium name="US DOE Joint Genome Institute"/>
            <person name="Lucas S."/>
            <person name="Copeland A."/>
            <person name="Lapidus A."/>
            <person name="Glavina del Rio T."/>
            <person name="Dalin E."/>
            <person name="Tice H."/>
            <person name="Bruce D."/>
            <person name="Goodwin L."/>
            <person name="Pitluck S."/>
            <person name="Schmutz J."/>
            <person name="Larimer F."/>
            <person name="Land M."/>
            <person name="Hauser L."/>
            <person name="Kyrpides N."/>
            <person name="Ovchinnikova G."/>
            <person name="Li T."/>
            <person name="Liu Z."/>
            <person name="Zhao F."/>
            <person name="Overmann J."/>
            <person name="Bryant D.A."/>
            <person name="Richardson P."/>
        </authorList>
    </citation>
    <scope>NUCLEOTIDE SEQUENCE [LARGE SCALE GENOMIC DNA]</scope>
    <source>
        <strain evidence="7">BS1</strain>
    </source>
</reference>
<keyword evidence="4 6" id="KW-1133">Transmembrane helix</keyword>
<dbReference type="eggNOG" id="COG2244">
    <property type="taxonomic scope" value="Bacteria"/>
</dbReference>
<dbReference type="InterPro" id="IPR050833">
    <property type="entry name" value="Poly_Biosynth_Transport"/>
</dbReference>
<dbReference type="EMBL" id="CP001101">
    <property type="protein sequence ID" value="ACE04843.1"/>
    <property type="molecule type" value="Genomic_DNA"/>
</dbReference>
<evidence type="ECO:0000256" key="6">
    <source>
        <dbReference type="SAM" id="Phobius"/>
    </source>
</evidence>
<feature type="transmembrane region" description="Helical" evidence="6">
    <location>
        <begin position="369"/>
        <end position="390"/>
    </location>
</feature>
<keyword evidence="5 6" id="KW-0472">Membrane</keyword>
<feature type="transmembrane region" description="Helical" evidence="6">
    <location>
        <begin position="126"/>
        <end position="147"/>
    </location>
</feature>
<dbReference type="STRING" id="331678.Cphamn1_1929"/>
<dbReference type="OrthoDB" id="9815702at2"/>
<feature type="transmembrane region" description="Helical" evidence="6">
    <location>
        <begin position="256"/>
        <end position="280"/>
    </location>
</feature>
<proteinExistence type="predicted"/>
<feature type="transmembrane region" description="Helical" evidence="6">
    <location>
        <begin position="301"/>
        <end position="319"/>
    </location>
</feature>
<keyword evidence="3 6" id="KW-0812">Transmembrane</keyword>
<name>B3EM02_CHLPB</name>
<evidence type="ECO:0000256" key="1">
    <source>
        <dbReference type="ARBA" id="ARBA00004651"/>
    </source>
</evidence>
<feature type="transmembrane region" description="Helical" evidence="6">
    <location>
        <begin position="21"/>
        <end position="41"/>
    </location>
</feature>
<dbReference type="PANTHER" id="PTHR30250">
    <property type="entry name" value="PST FAMILY PREDICTED COLANIC ACID TRANSPORTER"/>
    <property type="match status" value="1"/>
</dbReference>
<evidence type="ECO:0000256" key="4">
    <source>
        <dbReference type="ARBA" id="ARBA00022989"/>
    </source>
</evidence>
<comment type="subcellular location">
    <subcellularLocation>
        <location evidence="1">Cell membrane</location>
        <topology evidence="1">Multi-pass membrane protein</topology>
    </subcellularLocation>
</comment>
<organism evidence="7">
    <name type="scientific">Chlorobium phaeobacteroides (strain BS1)</name>
    <dbReference type="NCBI Taxonomy" id="331678"/>
    <lineage>
        <taxon>Bacteria</taxon>
        <taxon>Pseudomonadati</taxon>
        <taxon>Chlorobiota</taxon>
        <taxon>Chlorobiia</taxon>
        <taxon>Chlorobiales</taxon>
        <taxon>Chlorobiaceae</taxon>
        <taxon>Chlorobium/Pelodictyon group</taxon>
        <taxon>Chlorobium</taxon>
    </lineage>
</organism>
<feature type="transmembrane region" description="Helical" evidence="6">
    <location>
        <begin position="159"/>
        <end position="175"/>
    </location>
</feature>
<feature type="transmembrane region" description="Helical" evidence="6">
    <location>
        <begin position="181"/>
        <end position="203"/>
    </location>
</feature>
<feature type="transmembrane region" description="Helical" evidence="6">
    <location>
        <begin position="339"/>
        <end position="357"/>
    </location>
</feature>
<evidence type="ECO:0000256" key="5">
    <source>
        <dbReference type="ARBA" id="ARBA00023136"/>
    </source>
</evidence>
<keyword evidence="2" id="KW-1003">Cell membrane</keyword>
<feature type="transmembrane region" description="Helical" evidence="6">
    <location>
        <begin position="53"/>
        <end position="72"/>
    </location>
</feature>
<gene>
    <name evidence="7" type="ordered locus">Cphamn1_1929</name>
</gene>
<feature type="transmembrane region" description="Helical" evidence="6">
    <location>
        <begin position="223"/>
        <end position="250"/>
    </location>
</feature>
<dbReference type="GO" id="GO:0005886">
    <property type="term" value="C:plasma membrane"/>
    <property type="evidence" value="ECO:0007669"/>
    <property type="project" value="UniProtKB-SubCell"/>
</dbReference>
<feature type="transmembrane region" description="Helical" evidence="6">
    <location>
        <begin position="92"/>
        <end position="114"/>
    </location>
</feature>
<dbReference type="AlphaFoldDB" id="B3EM02"/>
<evidence type="ECO:0000256" key="2">
    <source>
        <dbReference type="ARBA" id="ARBA00022475"/>
    </source>
</evidence>
<protein>
    <submittedName>
        <fullName evidence="7">Polysaccharide biosynthesis protein</fullName>
    </submittedName>
</protein>
<dbReference type="CDD" id="cd13128">
    <property type="entry name" value="MATE_Wzx_like"/>
    <property type="match status" value="1"/>
</dbReference>
<dbReference type="KEGG" id="cpb:Cphamn1_1929"/>